<dbReference type="AlphaFoldDB" id="A0A256G2D6"/>
<protein>
    <submittedName>
        <fullName evidence="2">Uncharacterized protein</fullName>
    </submittedName>
</protein>
<comment type="caution">
    <text evidence="2">The sequence shown here is derived from an EMBL/GenBank/DDBJ whole genome shotgun (WGS) entry which is preliminary data.</text>
</comment>
<dbReference type="EMBL" id="NNRM01000048">
    <property type="protein sequence ID" value="OYR21265.1"/>
    <property type="molecule type" value="Genomic_DNA"/>
</dbReference>
<feature type="region of interest" description="Disordered" evidence="1">
    <location>
        <begin position="27"/>
        <end position="46"/>
    </location>
</feature>
<evidence type="ECO:0000256" key="1">
    <source>
        <dbReference type="SAM" id="MobiDB-lite"/>
    </source>
</evidence>
<feature type="compositionally biased region" description="Polar residues" evidence="1">
    <location>
        <begin position="1"/>
        <end position="13"/>
    </location>
</feature>
<proteinExistence type="predicted"/>
<feature type="region of interest" description="Disordered" evidence="1">
    <location>
        <begin position="1"/>
        <end position="21"/>
    </location>
</feature>
<organism evidence="2 3">
    <name type="scientific">Brucella pseudogrignonensis</name>
    <dbReference type="NCBI Taxonomy" id="419475"/>
    <lineage>
        <taxon>Bacteria</taxon>
        <taxon>Pseudomonadati</taxon>
        <taxon>Pseudomonadota</taxon>
        <taxon>Alphaproteobacteria</taxon>
        <taxon>Hyphomicrobiales</taxon>
        <taxon>Brucellaceae</taxon>
        <taxon>Brucella/Ochrobactrum group</taxon>
        <taxon>Brucella</taxon>
    </lineage>
</organism>
<keyword evidence="3" id="KW-1185">Reference proteome</keyword>
<accession>A0A256G2D6</accession>
<name>A0A256G2D6_9HYPH</name>
<gene>
    <name evidence="2" type="ORF">CEV34_5036</name>
</gene>
<sequence length="46" mass="5147">MSTSRRTLQNKISSDVMRASDPHIQKSIQSALRPPSHYVSRSSSCD</sequence>
<reference evidence="2 3" key="1">
    <citation type="submission" date="2017-07" db="EMBL/GenBank/DDBJ databases">
        <title>Phylogenetic study on the rhizospheric bacterium Ochrobactrum sp. A44.</title>
        <authorList>
            <person name="Krzyzanowska D.M."/>
            <person name="Ossowicki A."/>
            <person name="Rajewska M."/>
            <person name="Maciag T."/>
            <person name="Kaczynski Z."/>
            <person name="Czerwicka M."/>
            <person name="Jafra S."/>
        </authorList>
    </citation>
    <scope>NUCLEOTIDE SEQUENCE [LARGE SCALE GENOMIC DNA]</scope>
    <source>
        <strain evidence="2 3">CCUG 30717</strain>
    </source>
</reference>
<evidence type="ECO:0000313" key="2">
    <source>
        <dbReference type="EMBL" id="OYR21265.1"/>
    </source>
</evidence>
<dbReference type="Proteomes" id="UP000216188">
    <property type="component" value="Unassembled WGS sequence"/>
</dbReference>
<evidence type="ECO:0000313" key="3">
    <source>
        <dbReference type="Proteomes" id="UP000216188"/>
    </source>
</evidence>